<reference evidence="2" key="5">
    <citation type="journal article" date="2021" name="G3 (Bethesda)">
        <title>Aegilops tauschii genome assembly Aet v5.0 features greater sequence contiguity and improved annotation.</title>
        <authorList>
            <person name="Wang L."/>
            <person name="Zhu T."/>
            <person name="Rodriguez J.C."/>
            <person name="Deal K.R."/>
            <person name="Dubcovsky J."/>
            <person name="McGuire P.E."/>
            <person name="Lux T."/>
            <person name="Spannagl M."/>
            <person name="Mayer K.F.X."/>
            <person name="Baldrich P."/>
            <person name="Meyers B.C."/>
            <person name="Huo N."/>
            <person name="Gu Y.Q."/>
            <person name="Zhou H."/>
            <person name="Devos K.M."/>
            <person name="Bennetzen J.L."/>
            <person name="Unver T."/>
            <person name="Budak H."/>
            <person name="Gulick P.J."/>
            <person name="Galiba G."/>
            <person name="Kalapos B."/>
            <person name="Nelson D.R."/>
            <person name="Li P."/>
            <person name="You F.M."/>
            <person name="Luo M.C."/>
            <person name="Dvorak J."/>
        </authorList>
    </citation>
    <scope>NUCLEOTIDE SEQUENCE [LARGE SCALE GENOMIC DNA]</scope>
    <source>
        <strain evidence="2">cv. AL8/78</strain>
    </source>
</reference>
<dbReference type="EnsemblPlants" id="AET1Gv20193000.1">
    <property type="protein sequence ID" value="AET1Gv20193000.1"/>
    <property type="gene ID" value="AET1Gv20193000"/>
</dbReference>
<protein>
    <submittedName>
        <fullName evidence="2">Uncharacterized protein</fullName>
    </submittedName>
</protein>
<dbReference type="Gramene" id="AET1Gv20193000.1">
    <property type="protein sequence ID" value="AET1Gv20193000.1"/>
    <property type="gene ID" value="AET1Gv20193000"/>
</dbReference>
<evidence type="ECO:0000313" key="3">
    <source>
        <dbReference type="Proteomes" id="UP000015105"/>
    </source>
</evidence>
<proteinExistence type="predicted"/>
<sequence>ISHEPWSPPVSLPRIQSLDLPPPPPPLASDAAAPMKITTPLLLRSLEKGNSSCAKRHASSEPHGGRHIGAFMAGPGRCLVSVVDGLGSALASKRGEVGRPACVGCKGHEQEGDALEVMEEEVGGGISVHGDAATGPPVHTSASMAAPPWDPPAHLGMPRPCHMVAEMRPPMLCRRRLILFIKRRHLCRTPGPRLPIYRTVMATSWMRLR</sequence>
<dbReference type="Gramene" id="AET1Gv20193000.2">
    <property type="protein sequence ID" value="AET1Gv20193000.2"/>
    <property type="gene ID" value="AET1Gv20193000"/>
</dbReference>
<evidence type="ECO:0000256" key="1">
    <source>
        <dbReference type="SAM" id="MobiDB-lite"/>
    </source>
</evidence>
<feature type="compositionally biased region" description="Pro residues" evidence="1">
    <location>
        <begin position="1"/>
        <end position="11"/>
    </location>
</feature>
<name>A0A452XWM9_AEGTS</name>
<dbReference type="AlphaFoldDB" id="A0A452XWM9"/>
<dbReference type="EnsemblPlants" id="AET1Gv20193000.2">
    <property type="protein sequence ID" value="AET1Gv20193000.2"/>
    <property type="gene ID" value="AET1Gv20193000"/>
</dbReference>
<organism evidence="2 3">
    <name type="scientific">Aegilops tauschii subsp. strangulata</name>
    <name type="common">Goatgrass</name>
    <dbReference type="NCBI Taxonomy" id="200361"/>
    <lineage>
        <taxon>Eukaryota</taxon>
        <taxon>Viridiplantae</taxon>
        <taxon>Streptophyta</taxon>
        <taxon>Embryophyta</taxon>
        <taxon>Tracheophyta</taxon>
        <taxon>Spermatophyta</taxon>
        <taxon>Magnoliopsida</taxon>
        <taxon>Liliopsida</taxon>
        <taxon>Poales</taxon>
        <taxon>Poaceae</taxon>
        <taxon>BOP clade</taxon>
        <taxon>Pooideae</taxon>
        <taxon>Triticodae</taxon>
        <taxon>Triticeae</taxon>
        <taxon>Triticinae</taxon>
        <taxon>Aegilops</taxon>
    </lineage>
</organism>
<accession>A0A452XWM9</accession>
<reference evidence="2" key="3">
    <citation type="journal article" date="2017" name="Nature">
        <title>Genome sequence of the progenitor of the wheat D genome Aegilops tauschii.</title>
        <authorList>
            <person name="Luo M.C."/>
            <person name="Gu Y.Q."/>
            <person name="Puiu D."/>
            <person name="Wang H."/>
            <person name="Twardziok S.O."/>
            <person name="Deal K.R."/>
            <person name="Huo N."/>
            <person name="Zhu T."/>
            <person name="Wang L."/>
            <person name="Wang Y."/>
            <person name="McGuire P.E."/>
            <person name="Liu S."/>
            <person name="Long H."/>
            <person name="Ramasamy R.K."/>
            <person name="Rodriguez J.C."/>
            <person name="Van S.L."/>
            <person name="Yuan L."/>
            <person name="Wang Z."/>
            <person name="Xia Z."/>
            <person name="Xiao L."/>
            <person name="Anderson O.D."/>
            <person name="Ouyang S."/>
            <person name="Liang Y."/>
            <person name="Zimin A.V."/>
            <person name="Pertea G."/>
            <person name="Qi P."/>
            <person name="Bennetzen J.L."/>
            <person name="Dai X."/>
            <person name="Dawson M.W."/>
            <person name="Muller H.G."/>
            <person name="Kugler K."/>
            <person name="Rivarola-Duarte L."/>
            <person name="Spannagl M."/>
            <person name="Mayer K.F.X."/>
            <person name="Lu F.H."/>
            <person name="Bevan M.W."/>
            <person name="Leroy P."/>
            <person name="Li P."/>
            <person name="You F.M."/>
            <person name="Sun Q."/>
            <person name="Liu Z."/>
            <person name="Lyons E."/>
            <person name="Wicker T."/>
            <person name="Salzberg S.L."/>
            <person name="Devos K.M."/>
            <person name="Dvorak J."/>
        </authorList>
    </citation>
    <scope>NUCLEOTIDE SEQUENCE [LARGE SCALE GENOMIC DNA]</scope>
    <source>
        <strain evidence="2">cv. AL8/78</strain>
    </source>
</reference>
<dbReference type="EnsemblPlants" id="AET1Gv20193000.3">
    <property type="protein sequence ID" value="AET1Gv20193000.3"/>
    <property type="gene ID" value="AET1Gv20193000"/>
</dbReference>
<reference evidence="2" key="4">
    <citation type="submission" date="2019-03" db="UniProtKB">
        <authorList>
            <consortium name="EnsemblPlants"/>
        </authorList>
    </citation>
    <scope>IDENTIFICATION</scope>
</reference>
<feature type="region of interest" description="Disordered" evidence="1">
    <location>
        <begin position="1"/>
        <end position="32"/>
    </location>
</feature>
<reference evidence="3" key="2">
    <citation type="journal article" date="2017" name="Nat. Plants">
        <title>The Aegilops tauschii genome reveals multiple impacts of transposons.</title>
        <authorList>
            <person name="Zhao G."/>
            <person name="Zou C."/>
            <person name="Li K."/>
            <person name="Wang K."/>
            <person name="Li T."/>
            <person name="Gao L."/>
            <person name="Zhang X."/>
            <person name="Wang H."/>
            <person name="Yang Z."/>
            <person name="Liu X."/>
            <person name="Jiang W."/>
            <person name="Mao L."/>
            <person name="Kong X."/>
            <person name="Jiao Y."/>
            <person name="Jia J."/>
        </authorList>
    </citation>
    <scope>NUCLEOTIDE SEQUENCE [LARGE SCALE GENOMIC DNA]</scope>
    <source>
        <strain evidence="3">cv. AL8/78</strain>
    </source>
</reference>
<evidence type="ECO:0000313" key="2">
    <source>
        <dbReference type="EnsemblPlants" id="AET1Gv20193000.2"/>
    </source>
</evidence>
<reference evidence="3" key="1">
    <citation type="journal article" date="2014" name="Science">
        <title>Ancient hybridizations among the ancestral genomes of bread wheat.</title>
        <authorList>
            <consortium name="International Wheat Genome Sequencing Consortium,"/>
            <person name="Marcussen T."/>
            <person name="Sandve S.R."/>
            <person name="Heier L."/>
            <person name="Spannagl M."/>
            <person name="Pfeifer M."/>
            <person name="Jakobsen K.S."/>
            <person name="Wulff B.B."/>
            <person name="Steuernagel B."/>
            <person name="Mayer K.F."/>
            <person name="Olsen O.A."/>
        </authorList>
    </citation>
    <scope>NUCLEOTIDE SEQUENCE [LARGE SCALE GENOMIC DNA]</scope>
    <source>
        <strain evidence="3">cv. AL8/78</strain>
    </source>
</reference>
<dbReference type="Gramene" id="AET1Gv20193000.3">
    <property type="protein sequence ID" value="AET1Gv20193000.3"/>
    <property type="gene ID" value="AET1Gv20193000"/>
</dbReference>
<keyword evidence="3" id="KW-1185">Reference proteome</keyword>
<feature type="region of interest" description="Disordered" evidence="1">
    <location>
        <begin position="49"/>
        <end position="68"/>
    </location>
</feature>
<dbReference type="Proteomes" id="UP000015105">
    <property type="component" value="Chromosome 1D"/>
</dbReference>